<keyword evidence="10" id="KW-1185">Reference proteome</keyword>
<dbReference type="GO" id="GO:0006015">
    <property type="term" value="P:5-phosphoribose 1-diphosphate biosynthetic process"/>
    <property type="evidence" value="ECO:0007669"/>
    <property type="project" value="UniProtKB-UniPathway"/>
</dbReference>
<feature type="binding site" evidence="6">
    <location>
        <position position="324"/>
    </location>
    <ligand>
        <name>Mn(2+)</name>
        <dbReference type="ChEBI" id="CHEBI:29035"/>
        <label>1</label>
    </ligand>
</feature>
<proteinExistence type="inferred from homology"/>
<evidence type="ECO:0000259" key="8">
    <source>
        <dbReference type="Pfam" id="PF01676"/>
    </source>
</evidence>
<comment type="pathway">
    <text evidence="6">Carbohydrate degradation; 2-deoxy-D-ribose 1-phosphate degradation; D-glyceraldehyde 3-phosphate and acetaldehyde from 2-deoxy-alpha-D-ribose 1-phosphate: step 1/2.</text>
</comment>
<dbReference type="GO" id="GO:0030145">
    <property type="term" value="F:manganese ion binding"/>
    <property type="evidence" value="ECO:0007669"/>
    <property type="project" value="UniProtKB-UniRule"/>
</dbReference>
<dbReference type="InterPro" id="IPR017850">
    <property type="entry name" value="Alkaline_phosphatase_core_sf"/>
</dbReference>
<dbReference type="InterPro" id="IPR010045">
    <property type="entry name" value="DeoB"/>
</dbReference>
<comment type="cofactor">
    <cofactor evidence="6">
        <name>Mn(2+)</name>
        <dbReference type="ChEBI" id="CHEBI:29035"/>
    </cofactor>
    <text evidence="6">Binds 2 manganese ions.</text>
</comment>
<feature type="binding site" evidence="6">
    <location>
        <position position="323"/>
    </location>
    <ligand>
        <name>Mn(2+)</name>
        <dbReference type="ChEBI" id="CHEBI:29035"/>
        <label>1</label>
    </ligand>
</feature>
<dbReference type="FunFam" id="3.30.70.1250:FF:000001">
    <property type="entry name" value="Phosphopentomutase"/>
    <property type="match status" value="1"/>
</dbReference>
<comment type="function">
    <text evidence="6">Isomerase that catalyzes the conversion of deoxy-ribose 1-phosphate (dRib-1-P) and ribose 1-phosphate (Rib-1-P) to deoxy-ribose 5-phosphate (dRib-5-P) and ribose 5-phosphate (Rib-5-P), respectively.</text>
</comment>
<dbReference type="NCBIfam" id="NF003766">
    <property type="entry name" value="PRK05362.1"/>
    <property type="match status" value="1"/>
</dbReference>
<dbReference type="GO" id="GO:0008973">
    <property type="term" value="F:phosphopentomutase activity"/>
    <property type="evidence" value="ECO:0007669"/>
    <property type="project" value="UniProtKB-UniRule"/>
</dbReference>
<feature type="binding site" evidence="6">
    <location>
        <position position="287"/>
    </location>
    <ligand>
        <name>Mn(2+)</name>
        <dbReference type="ChEBI" id="CHEBI:29035"/>
        <label>2</label>
    </ligand>
</feature>
<dbReference type="NCBIfam" id="TIGR01696">
    <property type="entry name" value="deoB"/>
    <property type="match status" value="1"/>
</dbReference>
<dbReference type="Proteomes" id="UP000632659">
    <property type="component" value="Unassembled WGS sequence"/>
</dbReference>
<comment type="similarity">
    <text evidence="1 6">Belongs to the phosphopentomutase family.</text>
</comment>
<dbReference type="CDD" id="cd16009">
    <property type="entry name" value="PPM"/>
    <property type="match status" value="1"/>
</dbReference>
<evidence type="ECO:0000313" key="10">
    <source>
        <dbReference type="Proteomes" id="UP000632659"/>
    </source>
</evidence>
<dbReference type="SUPFAM" id="SSF143856">
    <property type="entry name" value="DeoB insert domain-like"/>
    <property type="match status" value="1"/>
</dbReference>
<organism evidence="9 10">
    <name type="scientific">Massiliimalia timonensis</name>
    <dbReference type="NCBI Taxonomy" id="1987501"/>
    <lineage>
        <taxon>Bacteria</taxon>
        <taxon>Bacillati</taxon>
        <taxon>Bacillota</taxon>
        <taxon>Clostridia</taxon>
        <taxon>Eubacteriales</taxon>
        <taxon>Oscillospiraceae</taxon>
        <taxon>Massiliimalia</taxon>
    </lineage>
</organism>
<evidence type="ECO:0000256" key="3">
    <source>
        <dbReference type="ARBA" id="ARBA00022723"/>
    </source>
</evidence>
<evidence type="ECO:0000256" key="7">
    <source>
        <dbReference type="NCBIfam" id="TIGR01696"/>
    </source>
</evidence>
<evidence type="ECO:0000256" key="2">
    <source>
        <dbReference type="ARBA" id="ARBA00022490"/>
    </source>
</evidence>
<comment type="catalytic activity">
    <reaction evidence="6">
        <text>alpha-D-ribose 1-phosphate = D-ribose 5-phosphate</text>
        <dbReference type="Rhea" id="RHEA:18793"/>
        <dbReference type="ChEBI" id="CHEBI:57720"/>
        <dbReference type="ChEBI" id="CHEBI:78346"/>
        <dbReference type="EC" id="5.4.2.7"/>
    </reaction>
</comment>
<comment type="caution">
    <text evidence="9">The sequence shown here is derived from an EMBL/GenBank/DDBJ whole genome shotgun (WGS) entry which is preliminary data.</text>
</comment>
<dbReference type="SUPFAM" id="SSF53649">
    <property type="entry name" value="Alkaline phosphatase-like"/>
    <property type="match status" value="1"/>
</dbReference>
<dbReference type="AlphaFoldDB" id="A0A8J6TR83"/>
<dbReference type="GO" id="GO:0009117">
    <property type="term" value="P:nucleotide metabolic process"/>
    <property type="evidence" value="ECO:0007669"/>
    <property type="project" value="UniProtKB-UniRule"/>
</dbReference>
<sequence>MPVKRIFLIVLDSVGIGAMPDAAAYGDEGSNTLGACYGTGKLSLPHLQRLGLYNIEGVTGEPVKHPLGSFARMEELSKGKDTTIGHWEIAGIVSPKPLPTYPDGFPDELLKEFSKRTGRGILCNLPYSGTKVIEDYGEEHMKTGDLIVYTSADSVFQIAAHEEIVPIEELYEDCRIARELLCGEHGVGRVIARPFVGASGNFSRTSNRHDFSLQPPAETMLDRLRADGLDTIGVGKIYDIFAGKGIPQTYRTKNNTHGMEVTLELADQDFHGLCFVNLVDFDMVYGHRNNVAGYTNALNEFDVQLGDLLQKLRPEDVLMITADHGCDPVTPSTDHSREYTPFIMYGADIPKGEDFRTRKGFGDIAATVCSLFGLSSAGFGDPLL</sequence>
<dbReference type="EMBL" id="JACRTL010000010">
    <property type="protein sequence ID" value="MBC8612024.1"/>
    <property type="molecule type" value="Genomic_DNA"/>
</dbReference>
<name>A0A8J6TR83_9FIRM</name>
<keyword evidence="5 6" id="KW-0413">Isomerase</keyword>
<dbReference type="Gene3D" id="3.30.70.1250">
    <property type="entry name" value="Phosphopentomutase"/>
    <property type="match status" value="1"/>
</dbReference>
<dbReference type="GO" id="GO:0005829">
    <property type="term" value="C:cytosol"/>
    <property type="evidence" value="ECO:0007669"/>
    <property type="project" value="TreeGrafter"/>
</dbReference>
<accession>A0A8J6TR83</accession>
<dbReference type="PIRSF" id="PIRSF001491">
    <property type="entry name" value="Ppentomutase"/>
    <property type="match status" value="1"/>
</dbReference>
<dbReference type="InterPro" id="IPR006124">
    <property type="entry name" value="Metalloenzyme"/>
</dbReference>
<feature type="binding site" evidence="6">
    <location>
        <position position="335"/>
    </location>
    <ligand>
        <name>Mn(2+)</name>
        <dbReference type="ChEBI" id="CHEBI:29035"/>
        <label>2</label>
    </ligand>
</feature>
<dbReference type="PANTHER" id="PTHR21110">
    <property type="entry name" value="PHOSPHOPENTOMUTASE"/>
    <property type="match status" value="1"/>
</dbReference>
<evidence type="ECO:0000256" key="1">
    <source>
        <dbReference type="ARBA" id="ARBA00010373"/>
    </source>
</evidence>
<evidence type="ECO:0000256" key="4">
    <source>
        <dbReference type="ARBA" id="ARBA00023211"/>
    </source>
</evidence>
<keyword evidence="2 6" id="KW-0963">Cytoplasm</keyword>
<comment type="catalytic activity">
    <reaction evidence="6">
        <text>2-deoxy-alpha-D-ribose 1-phosphate = 2-deoxy-D-ribose 5-phosphate</text>
        <dbReference type="Rhea" id="RHEA:27658"/>
        <dbReference type="ChEBI" id="CHEBI:57259"/>
        <dbReference type="ChEBI" id="CHEBI:62877"/>
        <dbReference type="EC" id="5.4.2.7"/>
    </reaction>
</comment>
<dbReference type="RefSeq" id="WP_187536859.1">
    <property type="nucleotide sequence ID" value="NZ_JACRTL010000010.1"/>
</dbReference>
<protein>
    <recommendedName>
        <fullName evidence="6 7">Phosphopentomutase</fullName>
        <ecNumber evidence="6 7">5.4.2.7</ecNumber>
    </recommendedName>
    <alternativeName>
        <fullName evidence="6">Phosphodeoxyribomutase</fullName>
    </alternativeName>
</protein>
<dbReference type="Pfam" id="PF01676">
    <property type="entry name" value="Metalloenzyme"/>
    <property type="match status" value="1"/>
</dbReference>
<keyword evidence="3 6" id="KW-0479">Metal-binding</keyword>
<dbReference type="UniPathway" id="UPA00087">
    <property type="reaction ID" value="UER00173"/>
</dbReference>
<feature type="binding site" evidence="6">
    <location>
        <position position="282"/>
    </location>
    <ligand>
        <name>Mn(2+)</name>
        <dbReference type="ChEBI" id="CHEBI:29035"/>
        <label>2</label>
    </ligand>
</feature>
<dbReference type="GO" id="GO:0043094">
    <property type="term" value="P:metabolic compound salvage"/>
    <property type="evidence" value="ECO:0007669"/>
    <property type="project" value="UniProtKB-UniRule"/>
</dbReference>
<dbReference type="HAMAP" id="MF_00740">
    <property type="entry name" value="Phosphopentomut"/>
    <property type="match status" value="1"/>
</dbReference>
<gene>
    <name evidence="6" type="primary">deoB</name>
    <name evidence="9" type="ORF">H8702_13080</name>
</gene>
<evidence type="ECO:0000256" key="5">
    <source>
        <dbReference type="ARBA" id="ARBA00023235"/>
    </source>
</evidence>
<evidence type="ECO:0000256" key="6">
    <source>
        <dbReference type="HAMAP-Rule" id="MF_00740"/>
    </source>
</evidence>
<dbReference type="PANTHER" id="PTHR21110:SF0">
    <property type="entry name" value="PHOSPHOPENTOMUTASE"/>
    <property type="match status" value="1"/>
</dbReference>
<dbReference type="GO" id="GO:0000287">
    <property type="term" value="F:magnesium ion binding"/>
    <property type="evidence" value="ECO:0007669"/>
    <property type="project" value="UniProtKB-UniRule"/>
</dbReference>
<dbReference type="InterPro" id="IPR024052">
    <property type="entry name" value="Phosphopentomutase_DeoB_cap_sf"/>
</dbReference>
<comment type="subcellular location">
    <subcellularLocation>
        <location evidence="6">Cytoplasm</location>
    </subcellularLocation>
</comment>
<dbReference type="GO" id="GO:0006018">
    <property type="term" value="P:2-deoxyribose 1-phosphate catabolic process"/>
    <property type="evidence" value="ECO:0007669"/>
    <property type="project" value="UniProtKB-UniRule"/>
</dbReference>
<dbReference type="EC" id="5.4.2.7" evidence="6 7"/>
<feature type="domain" description="Metalloenzyme" evidence="8">
    <location>
        <begin position="4"/>
        <end position="375"/>
    </location>
</feature>
<reference evidence="9" key="1">
    <citation type="submission" date="2020-08" db="EMBL/GenBank/DDBJ databases">
        <title>Genome public.</title>
        <authorList>
            <person name="Liu C."/>
            <person name="Sun Q."/>
        </authorList>
    </citation>
    <scope>NUCLEOTIDE SEQUENCE</scope>
    <source>
        <strain evidence="9">NSJ-15</strain>
    </source>
</reference>
<feature type="binding site" evidence="6">
    <location>
        <position position="12"/>
    </location>
    <ligand>
        <name>Mn(2+)</name>
        <dbReference type="ChEBI" id="CHEBI:29035"/>
        <label>1</label>
    </ligand>
</feature>
<evidence type="ECO:0000313" key="9">
    <source>
        <dbReference type="EMBL" id="MBC8612024.1"/>
    </source>
</evidence>
<dbReference type="Gene3D" id="3.40.720.10">
    <property type="entry name" value="Alkaline Phosphatase, subunit A"/>
    <property type="match status" value="1"/>
</dbReference>
<keyword evidence="4 6" id="KW-0464">Manganese</keyword>